<evidence type="ECO:0000256" key="3">
    <source>
        <dbReference type="ARBA" id="ARBA00022598"/>
    </source>
</evidence>
<evidence type="ECO:0000256" key="2">
    <source>
        <dbReference type="ARBA" id="ARBA00005005"/>
    </source>
</evidence>
<keyword evidence="11" id="KW-1185">Reference proteome</keyword>
<proteinExistence type="predicted"/>
<dbReference type="OrthoDB" id="9778383at2"/>
<dbReference type="InterPro" id="IPR025110">
    <property type="entry name" value="AMP-bd_C"/>
</dbReference>
<dbReference type="Pfam" id="PF00501">
    <property type="entry name" value="AMP-binding"/>
    <property type="match status" value="1"/>
</dbReference>
<comment type="subcellular location">
    <subcellularLocation>
        <location evidence="1">Membrane</location>
        <topology evidence="1">Peripheral membrane protein</topology>
    </subcellularLocation>
</comment>
<keyword evidence="3 10" id="KW-0436">Ligase</keyword>
<keyword evidence="4" id="KW-0472">Membrane</keyword>
<organism evidence="10 11">
    <name type="scientific">Candidatus Cardinium hertigii</name>
    <dbReference type="NCBI Taxonomy" id="247481"/>
    <lineage>
        <taxon>Bacteria</taxon>
        <taxon>Pseudomonadati</taxon>
        <taxon>Bacteroidota</taxon>
        <taxon>Cytophagia</taxon>
        <taxon>Cytophagales</taxon>
        <taxon>Amoebophilaceae</taxon>
        <taxon>Candidatus Cardinium</taxon>
    </lineage>
</organism>
<dbReference type="RefSeq" id="WP_109997206.1">
    <property type="nucleotide sequence ID" value="NZ_CP029619.1"/>
</dbReference>
<dbReference type="Gene3D" id="3.40.50.12780">
    <property type="entry name" value="N-terminal domain of ligase-like"/>
    <property type="match status" value="1"/>
</dbReference>
<dbReference type="Gene3D" id="3.30.300.30">
    <property type="match status" value="1"/>
</dbReference>
<dbReference type="InterPro" id="IPR045851">
    <property type="entry name" value="AMP-bd_C_sf"/>
</dbReference>
<reference evidence="10 11" key="1">
    <citation type="submission" date="2018-05" db="EMBL/GenBank/DDBJ databases">
        <title>Candidatus Cardinium hertigii Genome Assembly.</title>
        <authorList>
            <person name="Showmaker K.C."/>
            <person name="Walden K.O."/>
            <person name="Fields C.J."/>
            <person name="Lambert K.N."/>
            <person name="Hudson M.E."/>
        </authorList>
    </citation>
    <scope>NUCLEOTIDE SEQUENCE [LARGE SCALE GENOMIC DNA]</scope>
    <source>
        <strain evidence="11">cHgTN10</strain>
    </source>
</reference>
<dbReference type="EC" id="6.2.1.3" evidence="5"/>
<protein>
    <recommendedName>
        <fullName evidence="6">Long-chain-fatty-acid--CoA ligase</fullName>
        <ecNumber evidence="5">6.2.1.3</ecNumber>
    </recommendedName>
    <alternativeName>
        <fullName evidence="7">Long-chain acyl-CoA synthetase</fullName>
    </alternativeName>
</protein>
<evidence type="ECO:0000259" key="8">
    <source>
        <dbReference type="Pfam" id="PF00501"/>
    </source>
</evidence>
<evidence type="ECO:0000256" key="6">
    <source>
        <dbReference type="ARBA" id="ARBA00039545"/>
    </source>
</evidence>
<dbReference type="InterPro" id="IPR020845">
    <property type="entry name" value="AMP-binding_CS"/>
</dbReference>
<dbReference type="GO" id="GO:0016020">
    <property type="term" value="C:membrane"/>
    <property type="evidence" value="ECO:0007669"/>
    <property type="project" value="UniProtKB-SubCell"/>
</dbReference>
<evidence type="ECO:0000313" key="11">
    <source>
        <dbReference type="Proteomes" id="UP000245872"/>
    </source>
</evidence>
<dbReference type="PANTHER" id="PTHR43767:SF8">
    <property type="entry name" value="LONG-CHAIN-FATTY-ACID--COA LIGASE"/>
    <property type="match status" value="1"/>
</dbReference>
<dbReference type="PANTHER" id="PTHR43767">
    <property type="entry name" value="LONG-CHAIN-FATTY-ACID--COA LIGASE"/>
    <property type="match status" value="1"/>
</dbReference>
<dbReference type="KEGG" id="cher:DK880_00456"/>
<dbReference type="Proteomes" id="UP000245872">
    <property type="component" value="Chromosome"/>
</dbReference>
<dbReference type="Pfam" id="PF13193">
    <property type="entry name" value="AMP-binding_C"/>
    <property type="match status" value="1"/>
</dbReference>
<dbReference type="PROSITE" id="PS00455">
    <property type="entry name" value="AMP_BINDING"/>
    <property type="match status" value="1"/>
</dbReference>
<dbReference type="InterPro" id="IPR000873">
    <property type="entry name" value="AMP-dep_synth/lig_dom"/>
</dbReference>
<name>A0A2Z3LC78_9BACT</name>
<evidence type="ECO:0000313" key="10">
    <source>
        <dbReference type="EMBL" id="AWN81782.1"/>
    </source>
</evidence>
<dbReference type="EMBL" id="CP029619">
    <property type="protein sequence ID" value="AWN81782.1"/>
    <property type="molecule type" value="Genomic_DNA"/>
</dbReference>
<evidence type="ECO:0000259" key="9">
    <source>
        <dbReference type="Pfam" id="PF13193"/>
    </source>
</evidence>
<dbReference type="InterPro" id="IPR042099">
    <property type="entry name" value="ANL_N_sf"/>
</dbReference>
<gene>
    <name evidence="10" type="primary">fadD</name>
    <name evidence="10" type="ORF">DK880_00456</name>
</gene>
<evidence type="ECO:0000256" key="1">
    <source>
        <dbReference type="ARBA" id="ARBA00004170"/>
    </source>
</evidence>
<evidence type="ECO:0000256" key="5">
    <source>
        <dbReference type="ARBA" id="ARBA00026121"/>
    </source>
</evidence>
<comment type="pathway">
    <text evidence="2">Lipid metabolism; fatty acid beta-oxidation.</text>
</comment>
<dbReference type="InterPro" id="IPR050237">
    <property type="entry name" value="ATP-dep_AMP-bd_enzyme"/>
</dbReference>
<dbReference type="AlphaFoldDB" id="A0A2Z3LC78"/>
<evidence type="ECO:0000256" key="7">
    <source>
        <dbReference type="ARBA" id="ARBA00042773"/>
    </source>
</evidence>
<dbReference type="SUPFAM" id="SSF56801">
    <property type="entry name" value="Acetyl-CoA synthetase-like"/>
    <property type="match status" value="1"/>
</dbReference>
<evidence type="ECO:0000256" key="4">
    <source>
        <dbReference type="ARBA" id="ARBA00023136"/>
    </source>
</evidence>
<dbReference type="GO" id="GO:0004467">
    <property type="term" value="F:long-chain fatty acid-CoA ligase activity"/>
    <property type="evidence" value="ECO:0007669"/>
    <property type="project" value="UniProtKB-EC"/>
</dbReference>
<accession>A0A2Z3LC78</accession>
<sequence length="551" mass="61412">MINTPGIKQNPFSVPCNIDVTKYRSFIHLMEDMVARYGNLPMCENMGKILTFRTVDKLSKIFAAYLQQYTSLKVGSTVAIQLPNLLQYPIVLLGMLRAGLVVVNINPQYTSHEMLHQLKDAKAQAIIVLENFAHKLAEILPDTAIQTVIITTVGDMLGAFKGKILNFIIKYIKKLVPAYHLPGAVSFKQALAKGEKVVFLPVDLQASDTALLQYTGGTTGVAKGAVLSHGNLTTNIQQVAATLGFVLKEKKERVIIPLPLYHIFGLSSLFTMAQLGARCLLITNPRDIHRLIKEWLAYQPTCLIGVNTLFTKLLADKKFGALCFHTFKYTFSGGMQTYETVKKQWEDLTTSKLIEGYGLTECAPGVASNIHNSTHYIPLPNTHVRIATAKGEAVPYGTAGELLVKGPQVTRSYWHKPSETEETFVDGWLRTGDIAIMDEKGFILVDRKKDMVNISGFNVYPNEIEQVLMGHPKVLEVGAIGVADISLKEAIKVFIVKKDATLTAEEIIAYCKERMTRYKIPKYIEFCKTLPKSNIGKVLRKLLKQYQEEKV</sequence>
<feature type="domain" description="AMP-binding enzyme C-terminal" evidence="9">
    <location>
        <begin position="463"/>
        <end position="537"/>
    </location>
</feature>
<feature type="domain" description="AMP-dependent synthetase/ligase" evidence="8">
    <location>
        <begin position="33"/>
        <end position="414"/>
    </location>
</feature>